<dbReference type="InterPro" id="IPR035976">
    <property type="entry name" value="Sushi/SCR/CCP_sf"/>
</dbReference>
<protein>
    <submittedName>
        <fullName evidence="6">Complement component C6</fullName>
    </submittedName>
</protein>
<dbReference type="EMBL" id="CM014093">
    <property type="protein sequence ID" value="TKS84148.1"/>
    <property type="molecule type" value="Genomic_DNA"/>
</dbReference>
<evidence type="ECO:0000256" key="3">
    <source>
        <dbReference type="ARBA" id="ARBA00023180"/>
    </source>
</evidence>
<dbReference type="SUPFAM" id="SSF57535">
    <property type="entry name" value="Complement control module/SCR domain"/>
    <property type="match status" value="1"/>
</dbReference>
<evidence type="ECO:0000256" key="4">
    <source>
        <dbReference type="PROSITE-ProRule" id="PRU00302"/>
    </source>
</evidence>
<dbReference type="Gene3D" id="3.30.60.30">
    <property type="match status" value="2"/>
</dbReference>
<dbReference type="InterPro" id="IPR000436">
    <property type="entry name" value="Sushi_SCR_CCP_dom"/>
</dbReference>
<sequence>MVLPKHEEPCHISIFAKQETCDNDDDFTVGWIDELPPGVQGCLRPQKPANSFLRKSKQYYNFGEDEEFQCYTGFDLEGFQYINCLPDGTWSQPSGSCIKPESLCILNTEVGVAVSMSLCSFHAGRCHNDPYFFISNGVCDPAPDLAKLEWAKFRAKMASKSVVQEPCDLDTCYEWETCSASKKCECKVARNCQRNENNMFCVKLTKSQRTRSMDLCSVGALKCASYQFEIVNEGACPST</sequence>
<name>A0A4U5V8U1_COLLU</name>
<keyword evidence="2 4" id="KW-1015">Disulfide bond</keyword>
<dbReference type="Gene3D" id="2.10.70.10">
    <property type="entry name" value="Complement Module, domain 1"/>
    <property type="match status" value="1"/>
</dbReference>
<dbReference type="AlphaFoldDB" id="A0A4U5V8U1"/>
<evidence type="ECO:0000256" key="1">
    <source>
        <dbReference type="ARBA" id="ARBA00022737"/>
    </source>
</evidence>
<keyword evidence="1" id="KW-0677">Repeat</keyword>
<keyword evidence="4" id="KW-0768">Sushi</keyword>
<dbReference type="STRING" id="240159.A0A4U5V8U1"/>
<accession>A0A4U5V8U1</accession>
<feature type="disulfide bond" evidence="4">
    <location>
        <begin position="70"/>
        <end position="97"/>
    </location>
</feature>
<feature type="domain" description="Sushi" evidence="5">
    <location>
        <begin position="40"/>
        <end position="99"/>
    </location>
</feature>
<keyword evidence="3" id="KW-0325">Glycoprotein</keyword>
<evidence type="ECO:0000259" key="5">
    <source>
        <dbReference type="PROSITE" id="PS50923"/>
    </source>
</evidence>
<reference evidence="6 7" key="1">
    <citation type="submission" date="2019-01" db="EMBL/GenBank/DDBJ databases">
        <title>Genome Assembly of Collichthys lucidus.</title>
        <authorList>
            <person name="Cai M."/>
            <person name="Xiao S."/>
        </authorList>
    </citation>
    <scope>NUCLEOTIDE SEQUENCE [LARGE SCALE GENOMIC DNA]</scope>
    <source>
        <strain evidence="6">JT15FE1705JMU</strain>
        <tissue evidence="6">Muscle</tissue>
    </source>
</reference>
<dbReference type="SMART" id="SM00032">
    <property type="entry name" value="CCP"/>
    <property type="match status" value="1"/>
</dbReference>
<dbReference type="InterPro" id="IPR003884">
    <property type="entry name" value="FacI_MAC"/>
</dbReference>
<evidence type="ECO:0000313" key="7">
    <source>
        <dbReference type="Proteomes" id="UP000298787"/>
    </source>
</evidence>
<dbReference type="Pfam" id="PF21288">
    <property type="entry name" value="Kazal_C6"/>
    <property type="match status" value="1"/>
</dbReference>
<gene>
    <name evidence="6" type="ORF">D9C73_019085</name>
</gene>
<proteinExistence type="predicted"/>
<evidence type="ECO:0000256" key="2">
    <source>
        <dbReference type="ARBA" id="ARBA00023157"/>
    </source>
</evidence>
<dbReference type="Proteomes" id="UP000298787">
    <property type="component" value="Chromosome 16"/>
</dbReference>
<organism evidence="6 7">
    <name type="scientific">Collichthys lucidus</name>
    <name type="common">Big head croaker</name>
    <name type="synonym">Sciaena lucida</name>
    <dbReference type="NCBI Taxonomy" id="240159"/>
    <lineage>
        <taxon>Eukaryota</taxon>
        <taxon>Metazoa</taxon>
        <taxon>Chordata</taxon>
        <taxon>Craniata</taxon>
        <taxon>Vertebrata</taxon>
        <taxon>Euteleostomi</taxon>
        <taxon>Actinopterygii</taxon>
        <taxon>Neopterygii</taxon>
        <taxon>Teleostei</taxon>
        <taxon>Neoteleostei</taxon>
        <taxon>Acanthomorphata</taxon>
        <taxon>Eupercaria</taxon>
        <taxon>Sciaenidae</taxon>
        <taxon>Collichthys</taxon>
    </lineage>
</organism>
<dbReference type="PROSITE" id="PS50923">
    <property type="entry name" value="SUSHI"/>
    <property type="match status" value="1"/>
</dbReference>
<keyword evidence="7" id="KW-1185">Reference proteome</keyword>
<dbReference type="CDD" id="cd00033">
    <property type="entry name" value="CCP"/>
    <property type="match status" value="1"/>
</dbReference>
<dbReference type="SMART" id="SM00057">
    <property type="entry name" value="FIMAC"/>
    <property type="match status" value="1"/>
</dbReference>
<dbReference type="InterPro" id="IPR048828">
    <property type="entry name" value="C6_KAZAL"/>
</dbReference>
<comment type="caution">
    <text evidence="4">Lacks conserved residue(s) required for the propagation of feature annotation.</text>
</comment>
<evidence type="ECO:0000313" key="6">
    <source>
        <dbReference type="EMBL" id="TKS84148.1"/>
    </source>
</evidence>